<sequence>MHFQPRIFPICVANRQSGTHGKTPRLALLARFIKIKFLTKLTASVSGSSRYVKCGKSVHKKMLTRNMLNLNQHSVSFHSDMQ</sequence>
<keyword evidence="2" id="KW-1185">Reference proteome</keyword>
<accession>A0A016RVU4</accession>
<gene>
    <name evidence="1" type="primary">Acey_s0367.g27</name>
    <name evidence="1" type="ORF">Y032_0367g27</name>
</gene>
<proteinExistence type="predicted"/>
<evidence type="ECO:0000313" key="2">
    <source>
        <dbReference type="Proteomes" id="UP000024635"/>
    </source>
</evidence>
<dbReference type="Proteomes" id="UP000024635">
    <property type="component" value="Unassembled WGS sequence"/>
</dbReference>
<dbReference type="EMBL" id="JARK01001703">
    <property type="protein sequence ID" value="EYB82074.1"/>
    <property type="molecule type" value="Genomic_DNA"/>
</dbReference>
<evidence type="ECO:0000313" key="1">
    <source>
        <dbReference type="EMBL" id="EYB82074.1"/>
    </source>
</evidence>
<comment type="caution">
    <text evidence="1">The sequence shown here is derived from an EMBL/GenBank/DDBJ whole genome shotgun (WGS) entry which is preliminary data.</text>
</comment>
<dbReference type="AlphaFoldDB" id="A0A016RVU4"/>
<name>A0A016RVU4_9BILA</name>
<protein>
    <submittedName>
        <fullName evidence="1">Uncharacterized protein</fullName>
    </submittedName>
</protein>
<organism evidence="1 2">
    <name type="scientific">Ancylostoma ceylanicum</name>
    <dbReference type="NCBI Taxonomy" id="53326"/>
    <lineage>
        <taxon>Eukaryota</taxon>
        <taxon>Metazoa</taxon>
        <taxon>Ecdysozoa</taxon>
        <taxon>Nematoda</taxon>
        <taxon>Chromadorea</taxon>
        <taxon>Rhabditida</taxon>
        <taxon>Rhabditina</taxon>
        <taxon>Rhabditomorpha</taxon>
        <taxon>Strongyloidea</taxon>
        <taxon>Ancylostomatidae</taxon>
        <taxon>Ancylostomatinae</taxon>
        <taxon>Ancylostoma</taxon>
    </lineage>
</organism>
<reference evidence="2" key="1">
    <citation type="journal article" date="2015" name="Nat. Genet.">
        <title>The genome and transcriptome of the zoonotic hookworm Ancylostoma ceylanicum identify infection-specific gene families.</title>
        <authorList>
            <person name="Schwarz E.M."/>
            <person name="Hu Y."/>
            <person name="Antoshechkin I."/>
            <person name="Miller M.M."/>
            <person name="Sternberg P.W."/>
            <person name="Aroian R.V."/>
        </authorList>
    </citation>
    <scope>NUCLEOTIDE SEQUENCE</scope>
    <source>
        <strain evidence="2">HY135</strain>
    </source>
</reference>